<organism evidence="1 2">
    <name type="scientific">Nephila pilipes</name>
    <name type="common">Giant wood spider</name>
    <name type="synonym">Nephila maculata</name>
    <dbReference type="NCBI Taxonomy" id="299642"/>
    <lineage>
        <taxon>Eukaryota</taxon>
        <taxon>Metazoa</taxon>
        <taxon>Ecdysozoa</taxon>
        <taxon>Arthropoda</taxon>
        <taxon>Chelicerata</taxon>
        <taxon>Arachnida</taxon>
        <taxon>Araneae</taxon>
        <taxon>Araneomorphae</taxon>
        <taxon>Entelegynae</taxon>
        <taxon>Araneoidea</taxon>
        <taxon>Nephilidae</taxon>
        <taxon>Nephila</taxon>
    </lineage>
</organism>
<proteinExistence type="predicted"/>
<keyword evidence="2" id="KW-1185">Reference proteome</keyword>
<dbReference type="OrthoDB" id="6502032at2759"/>
<dbReference type="Proteomes" id="UP000887013">
    <property type="component" value="Unassembled WGS sequence"/>
</dbReference>
<dbReference type="AlphaFoldDB" id="A0A8X6TBX2"/>
<name>A0A8X6TBX2_NEPPI</name>
<sequence>MNEETVERRKEELPNLVEGYNPKNIFNYDETELYPKLYPTKTVAFKGGPHHSRKKSKERLSVLLCCNTDENESVDQRNESENLLNDISEDDWLVVYGGHSTCTFD</sequence>
<gene>
    <name evidence="1" type="ORF">NPIL_475991</name>
</gene>
<dbReference type="EMBL" id="BMAW01006175">
    <property type="protein sequence ID" value="GFS97656.1"/>
    <property type="molecule type" value="Genomic_DNA"/>
</dbReference>
<evidence type="ECO:0008006" key="3">
    <source>
        <dbReference type="Google" id="ProtNLM"/>
    </source>
</evidence>
<evidence type="ECO:0000313" key="2">
    <source>
        <dbReference type="Proteomes" id="UP000887013"/>
    </source>
</evidence>
<evidence type="ECO:0000313" key="1">
    <source>
        <dbReference type="EMBL" id="GFS97656.1"/>
    </source>
</evidence>
<comment type="caution">
    <text evidence="1">The sequence shown here is derived from an EMBL/GenBank/DDBJ whole genome shotgun (WGS) entry which is preliminary data.</text>
</comment>
<accession>A0A8X6TBX2</accession>
<protein>
    <recommendedName>
        <fullName evidence="3">DDE-1 domain-containing protein</fullName>
    </recommendedName>
</protein>
<reference evidence="1" key="1">
    <citation type="submission" date="2020-08" db="EMBL/GenBank/DDBJ databases">
        <title>Multicomponent nature underlies the extraordinary mechanical properties of spider dragline silk.</title>
        <authorList>
            <person name="Kono N."/>
            <person name="Nakamura H."/>
            <person name="Mori M."/>
            <person name="Yoshida Y."/>
            <person name="Ohtoshi R."/>
            <person name="Malay A.D."/>
            <person name="Moran D.A.P."/>
            <person name="Tomita M."/>
            <person name="Numata K."/>
            <person name="Arakawa K."/>
        </authorList>
    </citation>
    <scope>NUCLEOTIDE SEQUENCE</scope>
</reference>